<dbReference type="OrthoDB" id="1929172at2759"/>
<keyword evidence="14" id="KW-1185">Reference proteome</keyword>
<evidence type="ECO:0000256" key="1">
    <source>
        <dbReference type="ARBA" id="ARBA00004479"/>
    </source>
</evidence>
<dbReference type="InterPro" id="IPR036598">
    <property type="entry name" value="GOLD_dom_sf"/>
</dbReference>
<accession>G0W5A8</accession>
<dbReference type="InterPro" id="IPR015720">
    <property type="entry name" value="Emp24-like"/>
</dbReference>
<dbReference type="KEGG" id="ndi:NDAI_0A08430"/>
<feature type="transmembrane region" description="Helical" evidence="10">
    <location>
        <begin position="173"/>
        <end position="197"/>
    </location>
</feature>
<evidence type="ECO:0000256" key="10">
    <source>
        <dbReference type="SAM" id="Phobius"/>
    </source>
</evidence>
<name>G0W5A8_NAUDC</name>
<reference evidence="13 14" key="1">
    <citation type="journal article" date="2011" name="Proc. Natl. Acad. Sci. U.S.A.">
        <title>Evolutionary erosion of yeast sex chromosomes by mating-type switching accidents.</title>
        <authorList>
            <person name="Gordon J.L."/>
            <person name="Armisen D."/>
            <person name="Proux-Wera E."/>
            <person name="Oheigeartaigh S.S."/>
            <person name="Byrne K.P."/>
            <person name="Wolfe K.H."/>
        </authorList>
    </citation>
    <scope>NUCLEOTIDE SEQUENCE [LARGE SCALE GENOMIC DNA]</scope>
    <source>
        <strain evidence="14">ATCC 10597 / BCRC 20456 / CBS 421 / NBRC 0211 / NRRL Y-12639</strain>
    </source>
</reference>
<evidence type="ECO:0000256" key="2">
    <source>
        <dbReference type="ARBA" id="ARBA00007104"/>
    </source>
</evidence>
<feature type="chain" id="PRO_5003410976" description="GOLD domain-containing protein" evidence="11">
    <location>
        <begin position="20"/>
        <end position="205"/>
    </location>
</feature>
<proteinExistence type="inferred from homology"/>
<gene>
    <name evidence="13" type="primary">NDAI0A08430</name>
    <name evidence="13" type="ordered locus">NDAI_0A08430</name>
</gene>
<evidence type="ECO:0000256" key="8">
    <source>
        <dbReference type="ARBA" id="ARBA00037847"/>
    </source>
</evidence>
<feature type="domain" description="GOLD" evidence="12">
    <location>
        <begin position="34"/>
        <end position="116"/>
    </location>
</feature>
<evidence type="ECO:0000313" key="13">
    <source>
        <dbReference type="EMBL" id="CCD22996.1"/>
    </source>
</evidence>
<dbReference type="SUPFAM" id="SSF101576">
    <property type="entry name" value="Supernatant protein factor (SPF), C-terminal domain"/>
    <property type="match status" value="1"/>
</dbReference>
<dbReference type="HOGENOM" id="CLU_066963_4_2_1"/>
<feature type="signal peptide" evidence="11">
    <location>
        <begin position="1"/>
        <end position="19"/>
    </location>
</feature>
<evidence type="ECO:0000256" key="6">
    <source>
        <dbReference type="ARBA" id="ARBA00022989"/>
    </source>
</evidence>
<protein>
    <recommendedName>
        <fullName evidence="12">GOLD domain-containing protein</fullName>
    </recommendedName>
</protein>
<keyword evidence="3 9" id="KW-0812">Transmembrane</keyword>
<dbReference type="AlphaFoldDB" id="G0W5A8"/>
<dbReference type="PANTHER" id="PTHR22811">
    <property type="entry name" value="TRANSMEMBRANE EMP24 DOMAIN-CONTAINING PROTEIN"/>
    <property type="match status" value="1"/>
</dbReference>
<keyword evidence="5" id="KW-0931">ER-Golgi transport</keyword>
<evidence type="ECO:0000256" key="3">
    <source>
        <dbReference type="ARBA" id="ARBA00022692"/>
    </source>
</evidence>
<dbReference type="STRING" id="1071378.G0W5A8"/>
<organism evidence="13 14">
    <name type="scientific">Naumovozyma dairenensis (strain ATCC 10597 / BCRC 20456 / CBS 421 / NBRC 0211 / NRRL Y-12639)</name>
    <name type="common">Saccharomyces dairenensis</name>
    <dbReference type="NCBI Taxonomy" id="1071378"/>
    <lineage>
        <taxon>Eukaryota</taxon>
        <taxon>Fungi</taxon>
        <taxon>Dikarya</taxon>
        <taxon>Ascomycota</taxon>
        <taxon>Saccharomycotina</taxon>
        <taxon>Saccharomycetes</taxon>
        <taxon>Saccharomycetales</taxon>
        <taxon>Saccharomycetaceae</taxon>
        <taxon>Naumovozyma</taxon>
    </lineage>
</organism>
<comment type="similarity">
    <text evidence="2 9">Belongs to the EMP24/GP25L family.</text>
</comment>
<keyword evidence="5" id="KW-0813">Transport</keyword>
<evidence type="ECO:0000256" key="4">
    <source>
        <dbReference type="ARBA" id="ARBA00022729"/>
    </source>
</evidence>
<keyword evidence="4 11" id="KW-0732">Signal</keyword>
<evidence type="ECO:0000313" key="14">
    <source>
        <dbReference type="Proteomes" id="UP000000689"/>
    </source>
</evidence>
<dbReference type="Proteomes" id="UP000000689">
    <property type="component" value="Chromosome 1"/>
</dbReference>
<dbReference type="SMART" id="SM01190">
    <property type="entry name" value="EMP24_GP25L"/>
    <property type="match status" value="1"/>
</dbReference>
<dbReference type="Pfam" id="PF01105">
    <property type="entry name" value="EMP24_GP25L"/>
    <property type="match status" value="1"/>
</dbReference>
<evidence type="ECO:0000256" key="7">
    <source>
        <dbReference type="ARBA" id="ARBA00023136"/>
    </source>
</evidence>
<dbReference type="GO" id="GO:0005737">
    <property type="term" value="C:cytoplasm"/>
    <property type="evidence" value="ECO:0007669"/>
    <property type="project" value="GOC"/>
</dbReference>
<sequence length="205" mass="23772">MYGLTIITVLMMLIHPVVSSIYTPMAVTIPARGKECLYYDMQKDDDVLVVSYQVLTGGDFEINFQITSPDGEQLVDEKRKKYSDFLLKSFGLGPYEFCFDNGFDGIEKKVEFTLELENNVLKAETNEEDMMANNSIEEIDRNIDKISKMLKYLRAREWRNMYTVESTKSRLRWLSLLDMSLMAGISCIQAIIIELFFKNRNSNYV</sequence>
<dbReference type="GO" id="GO:0006888">
    <property type="term" value="P:endoplasmic reticulum to Golgi vesicle-mediated transport"/>
    <property type="evidence" value="ECO:0007669"/>
    <property type="project" value="UniProtKB-ARBA"/>
</dbReference>
<dbReference type="GeneID" id="11493433"/>
<dbReference type="eggNOG" id="KOG1693">
    <property type="taxonomic scope" value="Eukaryota"/>
</dbReference>
<evidence type="ECO:0000256" key="11">
    <source>
        <dbReference type="SAM" id="SignalP"/>
    </source>
</evidence>
<comment type="subcellular location">
    <subcellularLocation>
        <location evidence="8">Endomembrane system</location>
        <topology evidence="8">Single-pass membrane protein</topology>
    </subcellularLocation>
    <subcellularLocation>
        <location evidence="1 9">Membrane</location>
        <topology evidence="1 9">Single-pass type I membrane protein</topology>
    </subcellularLocation>
</comment>
<evidence type="ECO:0000259" key="12">
    <source>
        <dbReference type="PROSITE" id="PS50866"/>
    </source>
</evidence>
<dbReference type="PROSITE" id="PS50866">
    <property type="entry name" value="GOLD"/>
    <property type="match status" value="1"/>
</dbReference>
<evidence type="ECO:0000256" key="5">
    <source>
        <dbReference type="ARBA" id="ARBA00022892"/>
    </source>
</evidence>
<dbReference type="GO" id="GO:0016020">
    <property type="term" value="C:membrane"/>
    <property type="evidence" value="ECO:0007669"/>
    <property type="project" value="UniProtKB-SubCell"/>
</dbReference>
<keyword evidence="6 10" id="KW-1133">Transmembrane helix</keyword>
<dbReference type="OMA" id="AGDYMIC"/>
<dbReference type="EMBL" id="HE580267">
    <property type="protein sequence ID" value="CCD22996.1"/>
    <property type="molecule type" value="Genomic_DNA"/>
</dbReference>
<keyword evidence="7 10" id="KW-0472">Membrane</keyword>
<dbReference type="RefSeq" id="XP_003668239.1">
    <property type="nucleotide sequence ID" value="XM_003668191.1"/>
</dbReference>
<dbReference type="InterPro" id="IPR009038">
    <property type="entry name" value="GOLD_dom"/>
</dbReference>
<dbReference type="GO" id="GO:0012505">
    <property type="term" value="C:endomembrane system"/>
    <property type="evidence" value="ECO:0007669"/>
    <property type="project" value="UniProtKB-SubCell"/>
</dbReference>
<evidence type="ECO:0000256" key="9">
    <source>
        <dbReference type="RuleBase" id="RU003827"/>
    </source>
</evidence>